<evidence type="ECO:0000256" key="1">
    <source>
        <dbReference type="SAM" id="MobiDB-lite"/>
    </source>
</evidence>
<dbReference type="InterPro" id="IPR003593">
    <property type="entry name" value="AAA+_ATPase"/>
</dbReference>
<dbReference type="RefSeq" id="WP_413277494.1">
    <property type="nucleotide sequence ID" value="NZ_JBHFNT010000089.1"/>
</dbReference>
<dbReference type="Pfam" id="PF05729">
    <property type="entry name" value="NACHT"/>
    <property type="match status" value="1"/>
</dbReference>
<keyword evidence="4" id="KW-1185">Reference proteome</keyword>
<accession>A0ABV4WJ13</accession>
<organism evidence="3 4">
    <name type="scientific">Floridaenema evergladense BLCC-F167</name>
    <dbReference type="NCBI Taxonomy" id="3153639"/>
    <lineage>
        <taxon>Bacteria</taxon>
        <taxon>Bacillati</taxon>
        <taxon>Cyanobacteriota</taxon>
        <taxon>Cyanophyceae</taxon>
        <taxon>Oscillatoriophycideae</taxon>
        <taxon>Aerosakkonematales</taxon>
        <taxon>Aerosakkonemataceae</taxon>
        <taxon>Floridanema</taxon>
        <taxon>Floridanema evergladense</taxon>
    </lineage>
</organism>
<evidence type="ECO:0000259" key="2">
    <source>
        <dbReference type="PROSITE" id="PS50837"/>
    </source>
</evidence>
<dbReference type="PANTHER" id="PTHR46844">
    <property type="entry name" value="SLR5058 PROTEIN"/>
    <property type="match status" value="1"/>
</dbReference>
<dbReference type="SMART" id="SM00382">
    <property type="entry name" value="AAA"/>
    <property type="match status" value="1"/>
</dbReference>
<dbReference type="InterPro" id="IPR054611">
    <property type="entry name" value="NCAB"/>
</dbReference>
<comment type="caution">
    <text evidence="3">The sequence shown here is derived from an EMBL/GenBank/DDBJ whole genome shotgun (WGS) entry which is preliminary data.</text>
</comment>
<dbReference type="Pfam" id="PF22724">
    <property type="entry name" value="NCAB1"/>
    <property type="match status" value="1"/>
</dbReference>
<dbReference type="PANTHER" id="PTHR46844:SF1">
    <property type="entry name" value="SLR5058 PROTEIN"/>
    <property type="match status" value="1"/>
</dbReference>
<dbReference type="PROSITE" id="PS50176">
    <property type="entry name" value="ARM_REPEAT"/>
    <property type="match status" value="1"/>
</dbReference>
<proteinExistence type="predicted"/>
<dbReference type="SUPFAM" id="SSF48371">
    <property type="entry name" value="ARM repeat"/>
    <property type="match status" value="1"/>
</dbReference>
<dbReference type="PROSITE" id="PS50837">
    <property type="entry name" value="NACHT"/>
    <property type="match status" value="1"/>
</dbReference>
<evidence type="ECO:0000313" key="4">
    <source>
        <dbReference type="Proteomes" id="UP001576780"/>
    </source>
</evidence>
<dbReference type="Gene3D" id="3.40.50.300">
    <property type="entry name" value="P-loop containing nucleotide triphosphate hydrolases"/>
    <property type="match status" value="1"/>
</dbReference>
<dbReference type="Pfam" id="PF22730">
    <property type="entry name" value="NCC-H"/>
    <property type="match status" value="1"/>
</dbReference>
<feature type="domain" description="NACHT" evidence="2">
    <location>
        <begin position="216"/>
        <end position="340"/>
    </location>
</feature>
<protein>
    <submittedName>
        <fullName evidence="3">NACHT domain-containing NTPase</fullName>
    </submittedName>
</protein>
<sequence>MFTYMAAQEDLQEEKRRFLEELATQYEFFGDTRETFLNRFDESKAGQNNTALANSINWTGQPEDKAQKLQDELTNICNVLEKNGCLIVRKSSDENNRGRSPKGKSPWEQAFKWLWETKFPDCQKKPSINNIDWREICNQVLETQHLRRQATAQQYELNIYVPLGLMERPKTPNPRKNATGEDSPPQKEPELQIVETYKDDAFFQKVIAENHTEKGKHIAIIGEPGAGKTTLLGELAERLAKNSPDFPICIRLADLRSSTIADYLLNNWLAKALQFIDFEAENVTPEIRKSFKQLFATGKVWLLLDGVDEMAATSPMEALARIREQLTDWVGKARVVLTCRLNVWDAAISNTLTNFDTYKTLEFEPDDVDEFIRQWFEEASQDEKRRNSGNETFWREQGKRLTTQLKEPGKERIKELVRNPLRLSMLCQSWCVPEQELPETKAALYEQFTTYFFEWKQEEFSKKQPVLNQRDKKQIQQALAKLALAAMESVNRFRIEQDFAIEQMKEVWFNLADELGWLVLVDRDTRTKKPVYAFFHPTFQEYFAACAIEDWHFFLLHQIPPVSDCSYRIFERQWREVILLWLGRGEIEGKQKEEFIDALVYFKDGCGEWCNLYGKEFDFLSRKHNLLKIDKAYYEYRAYFLAAAAIAEFQNYSQIDEVISQIVRWVFGYFDSEKQEWVKFFYQVVNGAYEAFQQTQRPKAIDALVQLLSSDQLDDDTRRQVAVSLKKIETNKQFAVIKTLKDNFNNSQQIDRHCYELFWHYAQNLPYPDFYQAWHQDTLTNTATANLNIANLPQILTEAINNQPELCSKVKLICIDTHQIIDPENPAPEIYDQMLNQNCPEWQNGYPETMQKLKLYWNYLRRSRENPLFFICYDSTALTATPTGFSDTFLTALSKFDGAICVVWETGEIGLQTFSPTQPNLIADIVGWMREKMMER</sequence>
<dbReference type="InterPro" id="IPR054570">
    <property type="entry name" value="NCC-H_dom"/>
</dbReference>
<gene>
    <name evidence="3" type="ORF">ACE1CA_11105</name>
</gene>
<dbReference type="EMBL" id="JBHFNT010000089">
    <property type="protein sequence ID" value="MFB2835070.1"/>
    <property type="molecule type" value="Genomic_DNA"/>
</dbReference>
<feature type="region of interest" description="Disordered" evidence="1">
    <location>
        <begin position="166"/>
        <end position="189"/>
    </location>
</feature>
<dbReference type="SUPFAM" id="SSF52540">
    <property type="entry name" value="P-loop containing nucleoside triphosphate hydrolases"/>
    <property type="match status" value="1"/>
</dbReference>
<dbReference type="InterPro" id="IPR007111">
    <property type="entry name" value="NACHT_NTPase"/>
</dbReference>
<dbReference type="InterPro" id="IPR000225">
    <property type="entry name" value="Armadillo"/>
</dbReference>
<dbReference type="InterPro" id="IPR027417">
    <property type="entry name" value="P-loop_NTPase"/>
</dbReference>
<name>A0ABV4WJ13_9CYAN</name>
<dbReference type="InterPro" id="IPR016024">
    <property type="entry name" value="ARM-type_fold"/>
</dbReference>
<reference evidence="3 4" key="1">
    <citation type="submission" date="2024-09" db="EMBL/GenBank/DDBJ databases">
        <title>Floridaenema gen nov. (Aerosakkonemataceae, Aerosakkonematales ord. nov., Cyanobacteria) from benthic tropical and subtropical fresh waters, with the description of four new species.</title>
        <authorList>
            <person name="Moretto J.A."/>
            <person name="Berthold D.E."/>
            <person name="Lefler F.W."/>
            <person name="Huang I.-S."/>
            <person name="Laughinghouse H. IV."/>
        </authorList>
    </citation>
    <scope>NUCLEOTIDE SEQUENCE [LARGE SCALE GENOMIC DNA]</scope>
    <source>
        <strain evidence="3 4">BLCC-F167</strain>
    </source>
</reference>
<dbReference type="Proteomes" id="UP001576780">
    <property type="component" value="Unassembled WGS sequence"/>
</dbReference>
<dbReference type="CDD" id="cd00009">
    <property type="entry name" value="AAA"/>
    <property type="match status" value="1"/>
</dbReference>
<evidence type="ECO:0000313" key="3">
    <source>
        <dbReference type="EMBL" id="MFB2835070.1"/>
    </source>
</evidence>